<evidence type="ECO:0000313" key="3">
    <source>
        <dbReference type="Proteomes" id="UP000588068"/>
    </source>
</evidence>
<sequence>MAGVASKRILLAMLAAFLLPALAAAREKVDVIYVANGDRITGEIVSLEYGQLSVKTDSLGTISIEWPDVRSVESKQGFILEDLHGGRFYGTLVTDAKTQKLTVAEEGGAPSLINLLDVTRISPGESTFFSRMHGSFSVGFDYTKSSDITTVSGAMDLSYRAPEFAWSLSADVNSTKDPVQGTLDRDSLTYGYQWLRAHKRFWAGIAALERNEETGIDARFTLGGGIGKYFHQTSRSEISGLMGLALTREWATGEADSQNSLEGLISGSWRIFKFSTPKVSLNANVTLYPSITESGRYRTSSNLTLRREIVTDFYLDLSLYQSYDSDPPDVTAEKDDYGITTSLGYSFY</sequence>
<dbReference type="RefSeq" id="WP_184334625.1">
    <property type="nucleotide sequence ID" value="NZ_JACHHZ010000005.1"/>
</dbReference>
<keyword evidence="1" id="KW-0732">Signal</keyword>
<evidence type="ECO:0008006" key="4">
    <source>
        <dbReference type="Google" id="ProtNLM"/>
    </source>
</evidence>
<protein>
    <recommendedName>
        <fullName evidence="4">DUF481 domain-containing protein</fullName>
    </recommendedName>
</protein>
<evidence type="ECO:0000256" key="1">
    <source>
        <dbReference type="SAM" id="SignalP"/>
    </source>
</evidence>
<feature type="chain" id="PRO_5032452847" description="DUF481 domain-containing protein" evidence="1">
    <location>
        <begin position="24"/>
        <end position="348"/>
    </location>
</feature>
<dbReference type="EMBL" id="JACHHZ010000005">
    <property type="protein sequence ID" value="MBB6095229.1"/>
    <property type="molecule type" value="Genomic_DNA"/>
</dbReference>
<feature type="signal peptide" evidence="1">
    <location>
        <begin position="1"/>
        <end position="23"/>
    </location>
</feature>
<gene>
    <name evidence="2" type="ORF">HNQ60_004119</name>
</gene>
<organism evidence="2 3">
    <name type="scientific">Povalibacter uvarum</name>
    <dbReference type="NCBI Taxonomy" id="732238"/>
    <lineage>
        <taxon>Bacteria</taxon>
        <taxon>Pseudomonadati</taxon>
        <taxon>Pseudomonadota</taxon>
        <taxon>Gammaproteobacteria</taxon>
        <taxon>Steroidobacterales</taxon>
        <taxon>Steroidobacteraceae</taxon>
        <taxon>Povalibacter</taxon>
    </lineage>
</organism>
<dbReference type="Pfam" id="PF04338">
    <property type="entry name" value="DUF481"/>
    <property type="match status" value="1"/>
</dbReference>
<accession>A0A841HSF1</accession>
<comment type="caution">
    <text evidence="2">The sequence shown here is derived from an EMBL/GenBank/DDBJ whole genome shotgun (WGS) entry which is preliminary data.</text>
</comment>
<proteinExistence type="predicted"/>
<dbReference type="Proteomes" id="UP000588068">
    <property type="component" value="Unassembled WGS sequence"/>
</dbReference>
<keyword evidence="3" id="KW-1185">Reference proteome</keyword>
<dbReference type="AlphaFoldDB" id="A0A841HSF1"/>
<name>A0A841HSF1_9GAMM</name>
<dbReference type="InterPro" id="IPR007433">
    <property type="entry name" value="DUF481"/>
</dbReference>
<reference evidence="2 3" key="1">
    <citation type="submission" date="2020-08" db="EMBL/GenBank/DDBJ databases">
        <title>Genomic Encyclopedia of Type Strains, Phase IV (KMG-IV): sequencing the most valuable type-strain genomes for metagenomic binning, comparative biology and taxonomic classification.</title>
        <authorList>
            <person name="Goeker M."/>
        </authorList>
    </citation>
    <scope>NUCLEOTIDE SEQUENCE [LARGE SCALE GENOMIC DNA]</scope>
    <source>
        <strain evidence="2 3">DSM 26723</strain>
    </source>
</reference>
<evidence type="ECO:0000313" key="2">
    <source>
        <dbReference type="EMBL" id="MBB6095229.1"/>
    </source>
</evidence>